<dbReference type="EMBL" id="JABDJR010000172">
    <property type="protein sequence ID" value="NNF06029.1"/>
    <property type="molecule type" value="Genomic_DNA"/>
</dbReference>
<feature type="domain" description="Ice-binding protein C-terminal" evidence="1">
    <location>
        <begin position="226"/>
        <end position="249"/>
    </location>
</feature>
<dbReference type="AlphaFoldDB" id="A0A7Y2E6A2"/>
<organism evidence="2 3">
    <name type="scientific">Eiseniibacteriota bacterium</name>
    <dbReference type="NCBI Taxonomy" id="2212470"/>
    <lineage>
        <taxon>Bacteria</taxon>
        <taxon>Candidatus Eiseniibacteriota</taxon>
    </lineage>
</organism>
<protein>
    <submittedName>
        <fullName evidence="2">PEP-CTERM sorting domain-containing protein</fullName>
    </submittedName>
</protein>
<proteinExistence type="predicted"/>
<evidence type="ECO:0000313" key="2">
    <source>
        <dbReference type="EMBL" id="NNF06029.1"/>
    </source>
</evidence>
<gene>
    <name evidence="2" type="ORF">HKN21_04655</name>
</gene>
<comment type="caution">
    <text evidence="2">The sequence shown here is derived from an EMBL/GenBank/DDBJ whole genome shotgun (WGS) entry which is preliminary data.</text>
</comment>
<accession>A0A7Y2E6A2</accession>
<sequence>MEHPPRLHRQHFAFRAQLTPKENNNMRKSLILLAATFLVGTLGVLPAAANTLQIQFSGLNLTYDGNNIAANEDDLATMNFFDDGVLVGTLSSGIGIDLLIPNIGPILTGDGSYTSGLGYGLNLWAGGGGIGLDWDSPVSVNVNELGGDVNVAVLGSASTNAVTGQNLPFGFNFDTPIQFSFSTQITNFTLSGGGGGFGDQAFTDGGDYYTHFDSFGTGELSGEASPIPEPATLLMIGAGLLGGGLSRRRKKREDA</sequence>
<dbReference type="Proteomes" id="UP000547674">
    <property type="component" value="Unassembled WGS sequence"/>
</dbReference>
<dbReference type="NCBIfam" id="TIGR02595">
    <property type="entry name" value="PEP_CTERM"/>
    <property type="match status" value="1"/>
</dbReference>
<evidence type="ECO:0000313" key="3">
    <source>
        <dbReference type="Proteomes" id="UP000547674"/>
    </source>
</evidence>
<reference evidence="2 3" key="1">
    <citation type="submission" date="2020-03" db="EMBL/GenBank/DDBJ databases">
        <title>Metabolic flexibility allows generalist bacteria to become dominant in a frequently disturbed ecosystem.</title>
        <authorList>
            <person name="Chen Y.-J."/>
            <person name="Leung P.M."/>
            <person name="Bay S.K."/>
            <person name="Hugenholtz P."/>
            <person name="Kessler A.J."/>
            <person name="Shelley G."/>
            <person name="Waite D.W."/>
            <person name="Cook P.L."/>
            <person name="Greening C."/>
        </authorList>
    </citation>
    <scope>NUCLEOTIDE SEQUENCE [LARGE SCALE GENOMIC DNA]</scope>
    <source>
        <strain evidence="2">SS_bin_28</strain>
    </source>
</reference>
<dbReference type="InterPro" id="IPR013424">
    <property type="entry name" value="Ice-binding_C"/>
</dbReference>
<name>A0A7Y2E6A2_UNCEI</name>
<evidence type="ECO:0000259" key="1">
    <source>
        <dbReference type="Pfam" id="PF07589"/>
    </source>
</evidence>
<dbReference type="Pfam" id="PF07589">
    <property type="entry name" value="PEP-CTERM"/>
    <property type="match status" value="1"/>
</dbReference>